<evidence type="ECO:0000259" key="4">
    <source>
        <dbReference type="Pfam" id="PF25023"/>
    </source>
</evidence>
<evidence type="ECO:0000259" key="2">
    <source>
        <dbReference type="Pfam" id="PF03527"/>
    </source>
</evidence>
<dbReference type="PRINTS" id="PR00394">
    <property type="entry name" value="RHSPROTEIN"/>
</dbReference>
<dbReference type="Pfam" id="PF20148">
    <property type="entry name" value="DUF6531"/>
    <property type="match status" value="1"/>
</dbReference>
<keyword evidence="1" id="KW-0677">Repeat</keyword>
<dbReference type="InterPro" id="IPR050708">
    <property type="entry name" value="T6SS_VgrG/RHS"/>
</dbReference>
<feature type="domain" description="DUF6531" evidence="3">
    <location>
        <begin position="355"/>
        <end position="427"/>
    </location>
</feature>
<dbReference type="EMBL" id="CABVGZ010000097">
    <property type="protein sequence ID" value="VVN42701.1"/>
    <property type="molecule type" value="Genomic_DNA"/>
</dbReference>
<dbReference type="InterPro" id="IPR056823">
    <property type="entry name" value="TEN-like_YD-shell"/>
</dbReference>
<dbReference type="PANTHER" id="PTHR32305:SF15">
    <property type="entry name" value="PROTEIN RHSA-RELATED"/>
    <property type="match status" value="1"/>
</dbReference>
<reference evidence="5 6" key="1">
    <citation type="submission" date="2019-09" db="EMBL/GenBank/DDBJ databases">
        <authorList>
            <person name="Chandra G."/>
            <person name="Truman W A."/>
        </authorList>
    </citation>
    <scope>NUCLEOTIDE SEQUENCE [LARGE SCALE GENOMIC DNA]</scope>
    <source>
        <strain evidence="5">PS624</strain>
    </source>
</reference>
<dbReference type="PANTHER" id="PTHR32305">
    <property type="match status" value="1"/>
</dbReference>
<organism evidence="5 6">
    <name type="scientific">Pseudomonas fluorescens</name>
    <dbReference type="NCBI Taxonomy" id="294"/>
    <lineage>
        <taxon>Bacteria</taxon>
        <taxon>Pseudomonadati</taxon>
        <taxon>Pseudomonadota</taxon>
        <taxon>Gammaproteobacteria</taxon>
        <taxon>Pseudomonadales</taxon>
        <taxon>Pseudomonadaceae</taxon>
        <taxon>Pseudomonas</taxon>
    </lineage>
</organism>
<proteinExistence type="predicted"/>
<dbReference type="NCBIfam" id="TIGR03696">
    <property type="entry name" value="Rhs_assc_core"/>
    <property type="match status" value="1"/>
</dbReference>
<dbReference type="Gene3D" id="2.180.10.10">
    <property type="entry name" value="RHS repeat-associated core"/>
    <property type="match status" value="3"/>
</dbReference>
<dbReference type="InterPro" id="IPR001826">
    <property type="entry name" value="RHS"/>
</dbReference>
<evidence type="ECO:0008006" key="7">
    <source>
        <dbReference type="Google" id="ProtNLM"/>
    </source>
</evidence>
<dbReference type="SUPFAM" id="SSF82171">
    <property type="entry name" value="DPP6 N-terminal domain-like"/>
    <property type="match status" value="1"/>
</dbReference>
<protein>
    <recommendedName>
        <fullName evidence="7">Type IV secretion protein Rhs</fullName>
    </recommendedName>
</protein>
<feature type="domain" description="RHS protein conserved region" evidence="2">
    <location>
        <begin position="1334"/>
        <end position="1369"/>
    </location>
</feature>
<sequence>MTNEVAAVKREPQVAIVPLNAIDIKDVGRGAARFDAWLQSISGGVVTLERVKNVAGALPVVGNIMALVDALGDVVTLAKSKQRQILDWVSLGINLIGVLPAPPTMASARMTLRPTLSLVRQELRNSAKMLLGDSLIEVLIGHLNATIVGTIDDFVEQAKPKLASILDDAGELGQKAVNEIAKGLETVVNGKLDAKGDMHAASVKMSAAGGQLLHDPKAAISNIFGAAFSAYKAAGKGVANSAAKNLLPESAKALVLSNTSMLRTLGVDLKVQMKKLGDPGVQHSIGWLLQMLAGSVVTWRKRKGHGQGTSVKPDATSKAQHLAAEGRLEVTSQQAPATNHCEECKNGVIASTERSISFALGSESVSHTDFSLPGAFAIEWTRTYCSRLDAYDHSELGSRWITALTTRFDCRDDGLMFHDADGRTHVFPLPKIAGLHYNAIENMTLTRVSDDRLLLSRGFERHETYLRRGKYFVLIQVVLRNGAGIMLHYEHRHGERPVLSDLITYQDDIADVKTHLGTLIDEHGRLMGLWEIREGEPQRQLCAYQYDVSGDLVQAQDENGAAWRYQYQSHLITRYTDRTDRGMNIEWQGQGADAKAVREWADDGSFDTRLEWDENIRLTYVTDAYGNETWHYYDILGYTYRIRHPDERSEWFFRDEAKNLIRHVHADGTTDRYSYDERSNVLEHIRADNSVVHFAYDDQDQLIKISDAEGGQWQRAYDDHGNLVEAIDPLGNKTEYAYNAAGLPTAIKDANGNEQTLDYNDAGQLLEHVDCSGKTSTWEYNSLGQVSCFTDAAGHCTEYQYSLGQLVLIKNPDKTQERFERDAEGRLLAHTDGLDRCTTWSYTAAGLIAERVDAAEQTLRYRWDKLGRLVVLENENERRAHFHYDPFGRLLEETGFDGHGTRYQYDSETGRLSSVLNDDRVIAVSFDPMGRLIERCATSGGQSQSETFAYDANGSLIMAGNADSRLQWFHDPAGNVLQEHQYYLRLEKPLVAVWRHEYDALNQRVATIRPDGHRVSWLTYGSGHLAGLRLDEHDLIGYERDDLHREVARHQGNHLLQAQKWDAMGGLQEQLLSRSGDKSTLFKRDYQYDAAGQLTQTSDTRRGEREYAYDPVGRLLSATTRYGIETFSFDPASNLLDEKHAEVRRPLDQAPLRSRRLDNLLREYAGTHYEYDGRGNQIQRWKNGSRCRMRWDLFDRLVHFEDARLSVEFAYDALGRRIQKHSQAHHQARPEAGSQWNRNEHARIQREIGCGFTLYGWDGDNLAWESSPGQIDGNLGCTVHYVYEPGSHVPVVQAHRNAAIVLSGLPENRGEYNVDDDPLWAYSPNVLPIDGLAWYQCDHLGTPLELTDQNGEIAWSGQYKAWGEIQEQRSVSAQQHGLTNPFRFQGQYHDHETGLHYNRYRYYDPAVGRFLSKDPIGFNGGLNLYQYAPNPIEWVDPLGLAKKKGPWTSPGGLVYESGSVDGHRKKHVLAHEKVDTTKPKHSVFKCKTGESLAIVDEAWGKRGAATPSGKNDVYHANMGRVVGTQGETKVRIVTKHNTNKVITAFPVK</sequence>
<name>A0A5E6XS53_PSEFL</name>
<dbReference type="InterPro" id="IPR031325">
    <property type="entry name" value="RHS_repeat"/>
</dbReference>
<dbReference type="Pfam" id="PF05593">
    <property type="entry name" value="RHS_repeat"/>
    <property type="match status" value="3"/>
</dbReference>
<dbReference type="InterPro" id="IPR006530">
    <property type="entry name" value="YD"/>
</dbReference>
<dbReference type="NCBIfam" id="TIGR01643">
    <property type="entry name" value="YD_repeat_2x"/>
    <property type="match status" value="6"/>
</dbReference>
<dbReference type="CDD" id="cd20743">
    <property type="entry name" value="FIX_RhsA-like"/>
    <property type="match status" value="1"/>
</dbReference>
<dbReference type="RefSeq" id="WP_150776456.1">
    <property type="nucleotide sequence ID" value="NZ_CABVGZ010000097.1"/>
</dbReference>
<evidence type="ECO:0000259" key="3">
    <source>
        <dbReference type="Pfam" id="PF20148"/>
    </source>
</evidence>
<dbReference type="Pfam" id="PF25023">
    <property type="entry name" value="TEN_YD-shell"/>
    <property type="match status" value="1"/>
</dbReference>
<feature type="domain" description="Teneurin-like YD-shell" evidence="4">
    <location>
        <begin position="1061"/>
        <end position="1224"/>
    </location>
</feature>
<dbReference type="InterPro" id="IPR022385">
    <property type="entry name" value="Rhs_assc_core"/>
</dbReference>
<accession>A0A5E6XS53</accession>
<dbReference type="InterPro" id="IPR045351">
    <property type="entry name" value="DUF6531"/>
</dbReference>
<evidence type="ECO:0000256" key="1">
    <source>
        <dbReference type="ARBA" id="ARBA00022737"/>
    </source>
</evidence>
<dbReference type="Proteomes" id="UP000326241">
    <property type="component" value="Unassembled WGS sequence"/>
</dbReference>
<gene>
    <name evidence="5" type="ORF">PS624_05518</name>
</gene>
<dbReference type="Pfam" id="PF03527">
    <property type="entry name" value="RHS"/>
    <property type="match status" value="1"/>
</dbReference>
<evidence type="ECO:0000313" key="5">
    <source>
        <dbReference type="EMBL" id="VVN42701.1"/>
    </source>
</evidence>
<evidence type="ECO:0000313" key="6">
    <source>
        <dbReference type="Proteomes" id="UP000326241"/>
    </source>
</evidence>